<evidence type="ECO:0000256" key="6">
    <source>
        <dbReference type="ARBA" id="ARBA00023136"/>
    </source>
</evidence>
<dbReference type="EC" id="2.4.-.-" evidence="9"/>
<dbReference type="InterPro" id="IPR029044">
    <property type="entry name" value="Nucleotide-diphossugar_trans"/>
</dbReference>
<evidence type="ECO:0000313" key="10">
    <source>
        <dbReference type="Proteomes" id="UP001469749"/>
    </source>
</evidence>
<dbReference type="PANTHER" id="PTHR48090:SF1">
    <property type="entry name" value="PROPHAGE BACTOPRENOL GLUCOSYL TRANSFERASE HOMOLOG"/>
    <property type="match status" value="1"/>
</dbReference>
<name>A0ABV1B784_9FIRM</name>
<proteinExistence type="predicted"/>
<accession>A0ABV1B784</accession>
<keyword evidence="6 7" id="KW-0472">Membrane</keyword>
<keyword evidence="10" id="KW-1185">Reference proteome</keyword>
<sequence>MRQKKITTVVSVYNEELSLKHFYEVTVQVLENLEWDYEMVFVNDGSSDRSIDILRSFANINSKVKVVNFSRNFGHEAAMIAGIDYATGDGIVCMDADLQHPPQCIPDIIKKFEEGYEVVAMVRTQNTDAGLIKRITSGAFYKVLNLMSPIKFENNSSDFFAMTQNVAEVLRRDYREKVRYLRGYVQSVGFKKTTLEFKAAKREAGESKYNIRKLLKFSINTLCSFSDLPLKLGVYSGCVVALCGFILMIYTIIEKLVHNAPAGYSTIIVALCFMFAVTLIVIGIIGEYIAILFAEVKNRPIYIVREVLNDNSKENDCK</sequence>
<dbReference type="RefSeq" id="WP_349085890.1">
    <property type="nucleotide sequence ID" value="NZ_JBBMEK010000236.1"/>
</dbReference>
<comment type="subcellular location">
    <subcellularLocation>
        <location evidence="1">Membrane</location>
        <topology evidence="1">Multi-pass membrane protein</topology>
    </subcellularLocation>
</comment>
<dbReference type="EMBL" id="JBBMEK010000236">
    <property type="protein sequence ID" value="MEQ2366276.1"/>
    <property type="molecule type" value="Genomic_DNA"/>
</dbReference>
<reference evidence="9 10" key="1">
    <citation type="submission" date="2024-03" db="EMBL/GenBank/DDBJ databases">
        <title>Human intestinal bacterial collection.</title>
        <authorList>
            <person name="Pauvert C."/>
            <person name="Hitch T.C.A."/>
            <person name="Clavel T."/>
        </authorList>
    </citation>
    <scope>NUCLEOTIDE SEQUENCE [LARGE SCALE GENOMIC DNA]</scope>
    <source>
        <strain evidence="9 10">CLA-AA-H190</strain>
    </source>
</reference>
<comment type="caution">
    <text evidence="9">The sequence shown here is derived from an EMBL/GenBank/DDBJ whole genome shotgun (WGS) entry which is preliminary data.</text>
</comment>
<keyword evidence="5 7" id="KW-1133">Transmembrane helix</keyword>
<evidence type="ECO:0000256" key="5">
    <source>
        <dbReference type="ARBA" id="ARBA00022989"/>
    </source>
</evidence>
<dbReference type="Pfam" id="PF00535">
    <property type="entry name" value="Glycos_transf_2"/>
    <property type="match status" value="1"/>
</dbReference>
<organism evidence="9 10">
    <name type="scientific">Coprococcus intestinihominis</name>
    <dbReference type="NCBI Taxonomy" id="3133154"/>
    <lineage>
        <taxon>Bacteria</taxon>
        <taxon>Bacillati</taxon>
        <taxon>Bacillota</taxon>
        <taxon>Clostridia</taxon>
        <taxon>Lachnospirales</taxon>
        <taxon>Lachnospiraceae</taxon>
        <taxon>Coprococcus</taxon>
    </lineage>
</organism>
<keyword evidence="4 7" id="KW-0812">Transmembrane</keyword>
<evidence type="ECO:0000256" key="4">
    <source>
        <dbReference type="ARBA" id="ARBA00022692"/>
    </source>
</evidence>
<feature type="domain" description="Glycosyltransferase 2-like" evidence="8">
    <location>
        <begin position="9"/>
        <end position="163"/>
    </location>
</feature>
<keyword evidence="3 9" id="KW-0808">Transferase</keyword>
<dbReference type="CDD" id="cd04187">
    <property type="entry name" value="DPM1_like_bac"/>
    <property type="match status" value="1"/>
</dbReference>
<feature type="transmembrane region" description="Helical" evidence="7">
    <location>
        <begin position="232"/>
        <end position="253"/>
    </location>
</feature>
<keyword evidence="2 9" id="KW-0328">Glycosyltransferase</keyword>
<evidence type="ECO:0000256" key="3">
    <source>
        <dbReference type="ARBA" id="ARBA00022679"/>
    </source>
</evidence>
<evidence type="ECO:0000256" key="1">
    <source>
        <dbReference type="ARBA" id="ARBA00004141"/>
    </source>
</evidence>
<evidence type="ECO:0000313" key="9">
    <source>
        <dbReference type="EMBL" id="MEQ2366276.1"/>
    </source>
</evidence>
<dbReference type="GO" id="GO:0016757">
    <property type="term" value="F:glycosyltransferase activity"/>
    <property type="evidence" value="ECO:0007669"/>
    <property type="project" value="UniProtKB-KW"/>
</dbReference>
<evidence type="ECO:0000256" key="7">
    <source>
        <dbReference type="SAM" id="Phobius"/>
    </source>
</evidence>
<evidence type="ECO:0000256" key="2">
    <source>
        <dbReference type="ARBA" id="ARBA00022676"/>
    </source>
</evidence>
<dbReference type="Proteomes" id="UP001469749">
    <property type="component" value="Unassembled WGS sequence"/>
</dbReference>
<gene>
    <name evidence="9" type="ORF">WMO25_14495</name>
</gene>
<dbReference type="SUPFAM" id="SSF53448">
    <property type="entry name" value="Nucleotide-diphospho-sugar transferases"/>
    <property type="match status" value="1"/>
</dbReference>
<feature type="transmembrane region" description="Helical" evidence="7">
    <location>
        <begin position="265"/>
        <end position="293"/>
    </location>
</feature>
<dbReference type="Gene3D" id="3.90.550.10">
    <property type="entry name" value="Spore Coat Polysaccharide Biosynthesis Protein SpsA, Chain A"/>
    <property type="match status" value="1"/>
</dbReference>
<protein>
    <submittedName>
        <fullName evidence="9">Glycosyltransferase family 2 protein</fullName>
        <ecNumber evidence="9">2.4.-.-</ecNumber>
    </submittedName>
</protein>
<dbReference type="InterPro" id="IPR001173">
    <property type="entry name" value="Glyco_trans_2-like"/>
</dbReference>
<dbReference type="PANTHER" id="PTHR48090">
    <property type="entry name" value="UNDECAPRENYL-PHOSPHATE 4-DEOXY-4-FORMAMIDO-L-ARABINOSE TRANSFERASE-RELATED"/>
    <property type="match status" value="1"/>
</dbReference>
<dbReference type="InterPro" id="IPR050256">
    <property type="entry name" value="Glycosyltransferase_2"/>
</dbReference>
<evidence type="ECO:0000259" key="8">
    <source>
        <dbReference type="Pfam" id="PF00535"/>
    </source>
</evidence>